<gene>
    <name evidence="16" type="primary">109539462</name>
</gene>
<dbReference type="AlphaFoldDB" id="J3JX72"/>
<evidence type="ECO:0000256" key="13">
    <source>
        <dbReference type="RuleBase" id="RU361169"/>
    </source>
</evidence>
<dbReference type="InterPro" id="IPR011050">
    <property type="entry name" value="Pectin_lyase_fold/virulence"/>
</dbReference>
<evidence type="ECO:0000256" key="5">
    <source>
        <dbReference type="ARBA" id="ARBA00022729"/>
    </source>
</evidence>
<comment type="similarity">
    <text evidence="2 13">Belongs to the glycosyl hydrolase 28 family.</text>
</comment>
<sequence>MPNKMKFIIACALLFISRSRSETCTVTDFARVAEVIKNCSDIVLHNLVIPGGITLKLNLLKGTNLTFSGNTTFEFSNWDGPLVTINGTEINVRGEEGSVIDGQGQLYWDGKGGNGTPKPQFFTIQAFNSVFHDIVVLNSPKDVVQVTNSINVELFNWLIDDAAGDKNVAPAGQEGHHTDGFDVWNSSNIIIRDSVVFNQDDCLAIRCGENITAYSLRCHGSHGLSISVGFSADDITVNTLRNITIRDSYLNSGANGIHIKTHNDGGPGLISGVTYSNITFNDIEKFGVQIQQNYPRGDAVGNVPINDLTFIDVGGNVANTGVPVFILCAEGACNNWIWENVQIEGQNENSCNYQPTGFQC</sequence>
<dbReference type="InterPro" id="IPR050434">
    <property type="entry name" value="Glycosyl_hydrlase_28"/>
</dbReference>
<evidence type="ECO:0000256" key="1">
    <source>
        <dbReference type="ARBA" id="ARBA00004613"/>
    </source>
</evidence>
<name>J3JX72_DENPD</name>
<keyword evidence="6" id="KW-0677">Repeat</keyword>
<dbReference type="SMART" id="SM00710">
    <property type="entry name" value="PbH1"/>
    <property type="match status" value="3"/>
</dbReference>
<dbReference type="EC" id="3.2.1.15" evidence="3"/>
<keyword evidence="11" id="KW-0961">Cell wall biogenesis/degradation</keyword>
<evidence type="ECO:0000256" key="6">
    <source>
        <dbReference type="ARBA" id="ARBA00022737"/>
    </source>
</evidence>
<evidence type="ECO:0000313" key="17">
    <source>
        <dbReference type="Proteomes" id="UP000019118"/>
    </source>
</evidence>
<keyword evidence="7 13" id="KW-0378">Hydrolase</keyword>
<dbReference type="GO" id="GO:0004650">
    <property type="term" value="F:polygalacturonase activity"/>
    <property type="evidence" value="ECO:0007669"/>
    <property type="project" value="UniProtKB-EC"/>
</dbReference>
<comment type="subcellular location">
    <subcellularLocation>
        <location evidence="1">Secreted</location>
    </subcellularLocation>
</comment>
<comment type="catalytic activity">
    <reaction evidence="12">
        <text>(1,4-alpha-D-galacturonosyl)n+m + H2O = (1,4-alpha-D-galacturonosyl)n + (1,4-alpha-D-galacturonosyl)m.</text>
        <dbReference type="EC" id="3.2.1.15"/>
    </reaction>
</comment>
<evidence type="ECO:0000256" key="4">
    <source>
        <dbReference type="ARBA" id="ARBA00022525"/>
    </source>
</evidence>
<dbReference type="PANTHER" id="PTHR31884">
    <property type="entry name" value="POLYGALACTURONASE"/>
    <property type="match status" value="1"/>
</dbReference>
<reference evidence="16" key="3">
    <citation type="submission" date="2024-08" db="UniProtKB">
        <authorList>
            <consortium name="EnsemblMetazoa"/>
        </authorList>
    </citation>
    <scope>IDENTIFICATION</scope>
</reference>
<dbReference type="Gene3D" id="2.160.20.10">
    <property type="entry name" value="Single-stranded right-handed beta-helix, Pectin lyase-like"/>
    <property type="match status" value="1"/>
</dbReference>
<feature type="chain" id="PRO_5044735018" description="endo-polygalacturonase" evidence="14">
    <location>
        <begin position="22"/>
        <end position="360"/>
    </location>
</feature>
<proteinExistence type="evidence at transcript level"/>
<organism evidence="15">
    <name type="scientific">Dendroctonus ponderosae</name>
    <name type="common">Mountain pine beetle</name>
    <dbReference type="NCBI Taxonomy" id="77166"/>
    <lineage>
        <taxon>Eukaryota</taxon>
        <taxon>Metazoa</taxon>
        <taxon>Ecdysozoa</taxon>
        <taxon>Arthropoda</taxon>
        <taxon>Hexapoda</taxon>
        <taxon>Insecta</taxon>
        <taxon>Pterygota</taxon>
        <taxon>Neoptera</taxon>
        <taxon>Endopterygota</taxon>
        <taxon>Coleoptera</taxon>
        <taxon>Polyphaga</taxon>
        <taxon>Cucujiformia</taxon>
        <taxon>Curculionidae</taxon>
        <taxon>Scolytinae</taxon>
        <taxon>Dendroctonus</taxon>
    </lineage>
</organism>
<evidence type="ECO:0000256" key="3">
    <source>
        <dbReference type="ARBA" id="ARBA00012736"/>
    </source>
</evidence>
<evidence type="ECO:0000256" key="10">
    <source>
        <dbReference type="ARBA" id="ARBA00023295"/>
    </source>
</evidence>
<dbReference type="Proteomes" id="UP000019118">
    <property type="component" value="Unassembled WGS sequence"/>
</dbReference>
<dbReference type="InterPro" id="IPR012334">
    <property type="entry name" value="Pectin_lyas_fold"/>
</dbReference>
<dbReference type="InterPro" id="IPR006626">
    <property type="entry name" value="PbH1"/>
</dbReference>
<evidence type="ECO:0000256" key="12">
    <source>
        <dbReference type="ARBA" id="ARBA00034074"/>
    </source>
</evidence>
<evidence type="ECO:0000313" key="16">
    <source>
        <dbReference type="EnsemblMetazoa" id="XP_019762770.1"/>
    </source>
</evidence>
<dbReference type="EnsemblMetazoa" id="XM_019907211.1">
    <property type="protein sequence ID" value="XP_019762770.1"/>
    <property type="gene ID" value="LOC109539462"/>
</dbReference>
<evidence type="ECO:0000256" key="2">
    <source>
        <dbReference type="ARBA" id="ARBA00008834"/>
    </source>
</evidence>
<dbReference type="GO" id="GO:0045490">
    <property type="term" value="P:pectin catabolic process"/>
    <property type="evidence" value="ECO:0007669"/>
    <property type="project" value="TreeGrafter"/>
</dbReference>
<dbReference type="SUPFAM" id="SSF51126">
    <property type="entry name" value="Pectin lyase-like"/>
    <property type="match status" value="1"/>
</dbReference>
<keyword evidence="8" id="KW-1015">Disulfide bond</keyword>
<dbReference type="OrthoDB" id="6727952at2759"/>
<keyword evidence="4" id="KW-0964">Secreted</keyword>
<dbReference type="GO" id="GO:0005576">
    <property type="term" value="C:extracellular region"/>
    <property type="evidence" value="ECO:0007669"/>
    <property type="project" value="UniProtKB-SubCell"/>
</dbReference>
<evidence type="ECO:0000256" key="8">
    <source>
        <dbReference type="ARBA" id="ARBA00023157"/>
    </source>
</evidence>
<evidence type="ECO:0000256" key="11">
    <source>
        <dbReference type="ARBA" id="ARBA00023316"/>
    </source>
</evidence>
<dbReference type="PANTHER" id="PTHR31884:SF9">
    <property type="entry name" value="ENDOPOLYGALACTURONASE D-RELATED"/>
    <property type="match status" value="1"/>
</dbReference>
<keyword evidence="5 14" id="KW-0732">Signal</keyword>
<protein>
    <recommendedName>
        <fullName evidence="3">endo-polygalacturonase</fullName>
        <ecNumber evidence="3">3.2.1.15</ecNumber>
    </recommendedName>
</protein>
<evidence type="ECO:0000256" key="9">
    <source>
        <dbReference type="ARBA" id="ARBA00023180"/>
    </source>
</evidence>
<feature type="signal peptide" evidence="14">
    <location>
        <begin position="1"/>
        <end position="21"/>
    </location>
</feature>
<reference evidence="15" key="1">
    <citation type="journal article" date="2012" name="Insect Biochem. Mol. Biol.">
        <title>Transcriptome and full-length cDNA resources for the mountain pine beetle, Dendroctonus ponderosae Hopkins, a major insect pest of pine forests.</title>
        <authorList>
            <person name="Keeling C.I."/>
            <person name="Henderson H."/>
            <person name="Li M."/>
            <person name="Yuen M."/>
            <person name="Clark E.L."/>
            <person name="Fraser J.D."/>
            <person name="Huber D.P."/>
            <person name="Liao N.Y."/>
            <person name="Roderick Docking T."/>
            <person name="Birol I."/>
            <person name="Chan S.K."/>
            <person name="Taylor G.A."/>
            <person name="Palmquist D."/>
            <person name="Jones S.J."/>
            <person name="Bohlmann J."/>
        </authorList>
    </citation>
    <scope>NUCLEOTIDE SEQUENCE</scope>
    <source>
        <tissue evidence="15">Whole larvae</tissue>
    </source>
</reference>
<evidence type="ECO:0000256" key="14">
    <source>
        <dbReference type="SAM" id="SignalP"/>
    </source>
</evidence>
<dbReference type="InterPro" id="IPR000743">
    <property type="entry name" value="Glyco_hydro_28"/>
</dbReference>
<dbReference type="GO" id="GO:0071555">
    <property type="term" value="P:cell wall organization"/>
    <property type="evidence" value="ECO:0007669"/>
    <property type="project" value="UniProtKB-KW"/>
</dbReference>
<reference evidence="17" key="2">
    <citation type="journal article" date="2013" name="Genome Biol.">
        <title>Draft genome of the mountain pine beetle, Dendroctonus ponderosae Hopkins, a major forest pest.</title>
        <authorList>
            <person name="Keeling C.I."/>
            <person name="Yuen M.M."/>
            <person name="Liao N.Y."/>
            <person name="Docking T.R."/>
            <person name="Chan S.K."/>
            <person name="Taylor G.A."/>
            <person name="Palmquist D.L."/>
            <person name="Jackman S.D."/>
            <person name="Nguyen A."/>
            <person name="Li M."/>
            <person name="Henderson H."/>
            <person name="Janes J.K."/>
            <person name="Zhao Y."/>
            <person name="Pandoh P."/>
            <person name="Moore R."/>
            <person name="Sperling F.A."/>
            <person name="Huber D.P."/>
            <person name="Birol I."/>
            <person name="Jones S.J."/>
            <person name="Bohlmann J."/>
        </authorList>
    </citation>
    <scope>NUCLEOTIDE SEQUENCE</scope>
</reference>
<keyword evidence="10 13" id="KW-0326">Glycosidase</keyword>
<evidence type="ECO:0000313" key="15">
    <source>
        <dbReference type="EMBL" id="AEE62802.1"/>
    </source>
</evidence>
<dbReference type="EMBL" id="BT127840">
    <property type="protein sequence ID" value="AEE62802.1"/>
    <property type="molecule type" value="mRNA"/>
</dbReference>
<keyword evidence="17" id="KW-1185">Reference proteome</keyword>
<dbReference type="Pfam" id="PF00295">
    <property type="entry name" value="Glyco_hydro_28"/>
    <property type="match status" value="1"/>
</dbReference>
<keyword evidence="9" id="KW-0325">Glycoprotein</keyword>
<evidence type="ECO:0000256" key="7">
    <source>
        <dbReference type="ARBA" id="ARBA00022801"/>
    </source>
</evidence>
<accession>J3JX72</accession>